<dbReference type="Proteomes" id="UP000475862">
    <property type="component" value="Unassembled WGS sequence"/>
</dbReference>
<dbReference type="EMBL" id="VYZN01000072">
    <property type="protein sequence ID" value="KAE9524121.1"/>
    <property type="molecule type" value="Genomic_DNA"/>
</dbReference>
<accession>A0A6G0T2H3</accession>
<protein>
    <submittedName>
        <fullName evidence="1">Uncharacterized protein</fullName>
    </submittedName>
</protein>
<dbReference type="AlphaFoldDB" id="A0A6G0T2H3"/>
<proteinExistence type="predicted"/>
<keyword evidence="2" id="KW-1185">Reference proteome</keyword>
<gene>
    <name evidence="1" type="ORF">AGLY_015486</name>
</gene>
<name>A0A6G0T2H3_APHGL</name>
<comment type="caution">
    <text evidence="1">The sequence shown here is derived from an EMBL/GenBank/DDBJ whole genome shotgun (WGS) entry which is preliminary data.</text>
</comment>
<organism evidence="1 2">
    <name type="scientific">Aphis glycines</name>
    <name type="common">Soybean aphid</name>
    <dbReference type="NCBI Taxonomy" id="307491"/>
    <lineage>
        <taxon>Eukaryota</taxon>
        <taxon>Metazoa</taxon>
        <taxon>Ecdysozoa</taxon>
        <taxon>Arthropoda</taxon>
        <taxon>Hexapoda</taxon>
        <taxon>Insecta</taxon>
        <taxon>Pterygota</taxon>
        <taxon>Neoptera</taxon>
        <taxon>Paraneoptera</taxon>
        <taxon>Hemiptera</taxon>
        <taxon>Sternorrhyncha</taxon>
        <taxon>Aphidomorpha</taxon>
        <taxon>Aphidoidea</taxon>
        <taxon>Aphididae</taxon>
        <taxon>Aphidini</taxon>
        <taxon>Aphis</taxon>
        <taxon>Aphis</taxon>
    </lineage>
</organism>
<sequence>MIHMATNVQQSVGHNLGNDYVYDSEEKYDDDLLVQPSLCETQNIDIICQYIIILANRVNTQKKRKNDSKEQIQNLLNDVQFKSLIETTMNICTETPDGFRTSTDLFIPKKYYKELPMPKIMSTLVVKLQQLKCKDYLELHTIVLTIYSINRLNYKFVRTISKSGKFLLLTLKCFFDRNYLATLFIKIALANSTGQGRLCLVNFSLVFYKK</sequence>
<evidence type="ECO:0000313" key="1">
    <source>
        <dbReference type="EMBL" id="KAE9524121.1"/>
    </source>
</evidence>
<reference evidence="1 2" key="1">
    <citation type="submission" date="2019-08" db="EMBL/GenBank/DDBJ databases">
        <title>The genome of the soybean aphid Biotype 1, its phylome, world population structure and adaptation to the North American continent.</title>
        <authorList>
            <person name="Giordano R."/>
            <person name="Donthu R.K."/>
            <person name="Hernandez A.G."/>
            <person name="Wright C.L."/>
            <person name="Zimin A.V."/>
        </authorList>
    </citation>
    <scope>NUCLEOTIDE SEQUENCE [LARGE SCALE GENOMIC DNA]</scope>
    <source>
        <tissue evidence="1">Whole aphids</tissue>
    </source>
</reference>
<evidence type="ECO:0000313" key="2">
    <source>
        <dbReference type="Proteomes" id="UP000475862"/>
    </source>
</evidence>